<name>A0A4Z2IRV4_9TELE</name>
<dbReference type="EMBL" id="SRLO01000060">
    <property type="protein sequence ID" value="TNN79923.1"/>
    <property type="molecule type" value="Genomic_DNA"/>
</dbReference>
<proteinExistence type="predicted"/>
<protein>
    <submittedName>
        <fullName evidence="1">Uncharacterized protein</fullName>
    </submittedName>
</protein>
<keyword evidence="2" id="KW-1185">Reference proteome</keyword>
<accession>A0A4Z2IRV4</accession>
<evidence type="ECO:0000313" key="2">
    <source>
        <dbReference type="Proteomes" id="UP000314294"/>
    </source>
</evidence>
<dbReference type="AlphaFoldDB" id="A0A4Z2IRV4"/>
<gene>
    <name evidence="1" type="ORF">EYF80_009960</name>
</gene>
<reference evidence="1 2" key="1">
    <citation type="submission" date="2019-03" db="EMBL/GenBank/DDBJ databases">
        <title>First draft genome of Liparis tanakae, snailfish: a comprehensive survey of snailfish specific genes.</title>
        <authorList>
            <person name="Kim W."/>
            <person name="Song I."/>
            <person name="Jeong J.-H."/>
            <person name="Kim D."/>
            <person name="Kim S."/>
            <person name="Ryu S."/>
            <person name="Song J.Y."/>
            <person name="Lee S.K."/>
        </authorList>
    </citation>
    <scope>NUCLEOTIDE SEQUENCE [LARGE SCALE GENOMIC DNA]</scope>
    <source>
        <tissue evidence="1">Muscle</tissue>
    </source>
</reference>
<comment type="caution">
    <text evidence="1">The sequence shown here is derived from an EMBL/GenBank/DDBJ whole genome shotgun (WGS) entry which is preliminary data.</text>
</comment>
<organism evidence="1 2">
    <name type="scientific">Liparis tanakae</name>
    <name type="common">Tanaka's snailfish</name>
    <dbReference type="NCBI Taxonomy" id="230148"/>
    <lineage>
        <taxon>Eukaryota</taxon>
        <taxon>Metazoa</taxon>
        <taxon>Chordata</taxon>
        <taxon>Craniata</taxon>
        <taxon>Vertebrata</taxon>
        <taxon>Euteleostomi</taxon>
        <taxon>Actinopterygii</taxon>
        <taxon>Neopterygii</taxon>
        <taxon>Teleostei</taxon>
        <taxon>Neoteleostei</taxon>
        <taxon>Acanthomorphata</taxon>
        <taxon>Eupercaria</taxon>
        <taxon>Perciformes</taxon>
        <taxon>Cottioidei</taxon>
        <taxon>Cottales</taxon>
        <taxon>Liparidae</taxon>
        <taxon>Liparis</taxon>
    </lineage>
</organism>
<sequence length="172" mass="18513">MAAFQNNMRSSARTGYTFSAVTLSSGTKCPCLSELHAKDAGKKSCTARHVLSSATYRQKGPGSYYITGCPSLASERSPLSAFSVCLRGEFYGCSAVSRSLGPGLRPSSSGSIVLKVNRGYFLHLIGRAHLPIVLHGSVHHQKGPMAERNPNLLHIGEVAILFLRATKKENTY</sequence>
<evidence type="ECO:0000313" key="1">
    <source>
        <dbReference type="EMBL" id="TNN79923.1"/>
    </source>
</evidence>
<dbReference type="Proteomes" id="UP000314294">
    <property type="component" value="Unassembled WGS sequence"/>
</dbReference>